<keyword evidence="2" id="KW-1185">Reference proteome</keyword>
<reference evidence="1" key="2">
    <citation type="submission" date="2025-09" db="UniProtKB">
        <authorList>
            <consortium name="EnsemblPlants"/>
        </authorList>
    </citation>
    <scope>IDENTIFICATION</scope>
</reference>
<name>A0ACD5TKV9_AVESA</name>
<accession>A0ACD5TKV9</accession>
<dbReference type="EnsemblPlants" id="AVESA.00010b.r2.1AG0075310.1">
    <property type="protein sequence ID" value="AVESA.00010b.r2.1AG0075310.1.CDS"/>
    <property type="gene ID" value="AVESA.00010b.r2.1AG0075310"/>
</dbReference>
<evidence type="ECO:0000313" key="1">
    <source>
        <dbReference type="EnsemblPlants" id="AVESA.00010b.r2.1AG0075310.1.CDS"/>
    </source>
</evidence>
<proteinExistence type="predicted"/>
<evidence type="ECO:0000313" key="2">
    <source>
        <dbReference type="Proteomes" id="UP001732700"/>
    </source>
</evidence>
<sequence length="358" mass="38080">MGCMPTAAMLLVQIGFAGMNLLSKMALDNGMSPYVLIAYRSLMAAVFLAPFAFCFERNMWVMMNKKVFFQIFLSSSLGMTVSELLFFVGFKSTSPTVACAIGNMVPALTFAIAAALKMEAVRLGTHAGQAKVAGTLVCIGGSMIMPFYKGPLLRIWASPVHWRYAEQTTAAAAAAGSHSSSGLGDVLIILSCVAWAVWLIMQNKTSENFSAPYTSTTIMSLVVGVECAGVSAAVDRSLSAWSLGLGIRLYSVLYMGVVGWGITFAVMTWCIQVRGPLFVSMFSPVVLVVVAILGWAVLDEQLHLGSAIGSVLIVGGLYMVLWGKRREAKLDGNAEHDVKNGDGSSSNAKTGDTDPPPV</sequence>
<organism evidence="1 2">
    <name type="scientific">Avena sativa</name>
    <name type="common">Oat</name>
    <dbReference type="NCBI Taxonomy" id="4498"/>
    <lineage>
        <taxon>Eukaryota</taxon>
        <taxon>Viridiplantae</taxon>
        <taxon>Streptophyta</taxon>
        <taxon>Embryophyta</taxon>
        <taxon>Tracheophyta</taxon>
        <taxon>Spermatophyta</taxon>
        <taxon>Magnoliopsida</taxon>
        <taxon>Liliopsida</taxon>
        <taxon>Poales</taxon>
        <taxon>Poaceae</taxon>
        <taxon>BOP clade</taxon>
        <taxon>Pooideae</taxon>
        <taxon>Poodae</taxon>
        <taxon>Poeae</taxon>
        <taxon>Poeae Chloroplast Group 1 (Aveneae type)</taxon>
        <taxon>Aveninae</taxon>
        <taxon>Avena</taxon>
    </lineage>
</organism>
<dbReference type="Proteomes" id="UP001732700">
    <property type="component" value="Chromosome 1A"/>
</dbReference>
<reference evidence="1" key="1">
    <citation type="submission" date="2021-05" db="EMBL/GenBank/DDBJ databases">
        <authorList>
            <person name="Scholz U."/>
            <person name="Mascher M."/>
            <person name="Fiebig A."/>
        </authorList>
    </citation>
    <scope>NUCLEOTIDE SEQUENCE [LARGE SCALE GENOMIC DNA]</scope>
</reference>
<protein>
    <submittedName>
        <fullName evidence="1">Uncharacterized protein</fullName>
    </submittedName>
</protein>